<dbReference type="InterPro" id="IPR035909">
    <property type="entry name" value="CheB_C"/>
</dbReference>
<protein>
    <recommendedName>
        <fullName evidence="5">Protein-glutamate methylesterase/protein-glutamine glutaminase</fullName>
        <ecNumber evidence="5">3.1.1.61</ecNumber>
        <ecNumber evidence="5">3.5.1.44</ecNumber>
    </recommendedName>
</protein>
<dbReference type="PROSITE" id="PS50122">
    <property type="entry name" value="CHEB"/>
    <property type="match status" value="1"/>
</dbReference>
<reference evidence="11" key="1">
    <citation type="journal article" date="2021" name="Microb. Physiol.">
        <title>Proteogenomic Insights into the Physiology of Marine, Sulfate-Reducing, Filamentous Desulfonema limicola and Desulfonema magnum.</title>
        <authorList>
            <person name="Schnaars V."/>
            <person name="Wohlbrand L."/>
            <person name="Scheve S."/>
            <person name="Hinrichs C."/>
            <person name="Reinhardt R."/>
            <person name="Rabus R."/>
        </authorList>
    </citation>
    <scope>NUCLEOTIDE SEQUENCE</scope>
    <source>
        <strain evidence="11">5ac10</strain>
    </source>
</reference>
<dbReference type="InterPro" id="IPR001789">
    <property type="entry name" value="Sig_transdc_resp-reg_receiver"/>
</dbReference>
<dbReference type="PIRSF" id="PIRSF000876">
    <property type="entry name" value="RR_chemtxs_CheB"/>
    <property type="match status" value="1"/>
</dbReference>
<dbReference type="GO" id="GO:0000156">
    <property type="term" value="F:phosphorelay response regulator activity"/>
    <property type="evidence" value="ECO:0007669"/>
    <property type="project" value="InterPro"/>
</dbReference>
<evidence type="ECO:0000256" key="2">
    <source>
        <dbReference type="ARBA" id="ARBA00022500"/>
    </source>
</evidence>
<evidence type="ECO:0000256" key="3">
    <source>
        <dbReference type="ARBA" id="ARBA00022801"/>
    </source>
</evidence>
<comment type="subcellular location">
    <subcellularLocation>
        <location evidence="5">Cytoplasm</location>
    </subcellularLocation>
</comment>
<evidence type="ECO:0000256" key="6">
    <source>
        <dbReference type="PROSITE-ProRule" id="PRU00050"/>
    </source>
</evidence>
<comment type="PTM">
    <text evidence="5">Phosphorylated by CheA. Phosphorylation of the N-terminal regulatory domain activates the methylesterase activity.</text>
</comment>
<gene>
    <name evidence="11" type="primary">cheB2</name>
    <name evidence="5" type="synonym">cheB</name>
    <name evidence="11" type="ORF">dnl_01430</name>
</gene>
<dbReference type="EC" id="3.1.1.61" evidence="5"/>
<dbReference type="PANTHER" id="PTHR42872:SF6">
    <property type="entry name" value="PROTEIN-GLUTAMATE METHYLESTERASE_PROTEIN-GLUTAMINE GLUTAMINASE"/>
    <property type="match status" value="1"/>
</dbReference>
<organism evidence="11 12">
    <name type="scientific">Desulfonema limicola</name>
    <dbReference type="NCBI Taxonomy" id="45656"/>
    <lineage>
        <taxon>Bacteria</taxon>
        <taxon>Pseudomonadati</taxon>
        <taxon>Thermodesulfobacteriota</taxon>
        <taxon>Desulfobacteria</taxon>
        <taxon>Desulfobacterales</taxon>
        <taxon>Desulfococcaceae</taxon>
        <taxon>Desulfonema</taxon>
    </lineage>
</organism>
<proteinExistence type="inferred from homology"/>
<dbReference type="SUPFAM" id="SSF52172">
    <property type="entry name" value="CheY-like"/>
    <property type="match status" value="1"/>
</dbReference>
<keyword evidence="2 5" id="KW-0145">Chemotaxis</keyword>
<comment type="catalytic activity">
    <reaction evidence="4 5">
        <text>[protein]-L-glutamate 5-O-methyl ester + H2O = L-glutamyl-[protein] + methanol + H(+)</text>
        <dbReference type="Rhea" id="RHEA:23236"/>
        <dbReference type="Rhea" id="RHEA-COMP:10208"/>
        <dbReference type="Rhea" id="RHEA-COMP:10311"/>
        <dbReference type="ChEBI" id="CHEBI:15377"/>
        <dbReference type="ChEBI" id="CHEBI:15378"/>
        <dbReference type="ChEBI" id="CHEBI:17790"/>
        <dbReference type="ChEBI" id="CHEBI:29973"/>
        <dbReference type="ChEBI" id="CHEBI:82795"/>
        <dbReference type="EC" id="3.1.1.61"/>
    </reaction>
</comment>
<evidence type="ECO:0000256" key="7">
    <source>
        <dbReference type="PROSITE-ProRule" id="PRU00169"/>
    </source>
</evidence>
<dbReference type="SMART" id="SM00448">
    <property type="entry name" value="REC"/>
    <property type="match status" value="1"/>
</dbReference>
<dbReference type="GO" id="GO:0008984">
    <property type="term" value="F:protein-glutamate methylesterase activity"/>
    <property type="evidence" value="ECO:0007669"/>
    <property type="project" value="UniProtKB-UniRule"/>
</dbReference>
<dbReference type="Gene3D" id="3.40.50.180">
    <property type="entry name" value="Methylesterase CheB, C-terminal domain"/>
    <property type="match status" value="1"/>
</dbReference>
<evidence type="ECO:0000313" key="12">
    <source>
        <dbReference type="Proteomes" id="UP000663720"/>
    </source>
</evidence>
<dbReference type="InterPro" id="IPR008248">
    <property type="entry name" value="CheB-like"/>
</dbReference>
<feature type="domain" description="Response regulatory" evidence="9">
    <location>
        <begin position="5"/>
        <end position="122"/>
    </location>
</feature>
<feature type="modified residue" description="4-aspartylphosphate" evidence="5 7">
    <location>
        <position position="56"/>
    </location>
</feature>
<dbReference type="Pfam" id="PF00072">
    <property type="entry name" value="Response_reg"/>
    <property type="match status" value="1"/>
</dbReference>
<dbReference type="Proteomes" id="UP000663720">
    <property type="component" value="Chromosome"/>
</dbReference>
<evidence type="ECO:0000256" key="8">
    <source>
        <dbReference type="SAM" id="MobiDB-lite"/>
    </source>
</evidence>
<evidence type="ECO:0000259" key="10">
    <source>
        <dbReference type="PROSITE" id="PS50122"/>
    </source>
</evidence>
<feature type="active site" evidence="5 6">
    <location>
        <position position="174"/>
    </location>
</feature>
<dbReference type="EMBL" id="CP061799">
    <property type="protein sequence ID" value="QTA77940.1"/>
    <property type="molecule type" value="Genomic_DNA"/>
</dbReference>
<evidence type="ECO:0000256" key="5">
    <source>
        <dbReference type="HAMAP-Rule" id="MF_00099"/>
    </source>
</evidence>
<dbReference type="GO" id="GO:0005737">
    <property type="term" value="C:cytoplasm"/>
    <property type="evidence" value="ECO:0007669"/>
    <property type="project" value="UniProtKB-SubCell"/>
</dbReference>
<comment type="domain">
    <text evidence="5">Contains a C-terminal catalytic domain, and an N-terminal region which modulates catalytic activity.</text>
</comment>
<dbReference type="KEGG" id="dli:dnl_01430"/>
<dbReference type="AlphaFoldDB" id="A0A975GEB7"/>
<dbReference type="InterPro" id="IPR011006">
    <property type="entry name" value="CheY-like_superfamily"/>
</dbReference>
<feature type="active site" evidence="5 6">
    <location>
        <position position="201"/>
    </location>
</feature>
<dbReference type="RefSeq" id="WP_207689858.1">
    <property type="nucleotide sequence ID" value="NZ_CP061799.1"/>
</dbReference>
<keyword evidence="3 5" id="KW-0378">Hydrolase</keyword>
<dbReference type="Pfam" id="PF01339">
    <property type="entry name" value="CheB_methylest"/>
    <property type="match status" value="1"/>
</dbReference>
<keyword evidence="1 5" id="KW-0963">Cytoplasm</keyword>
<name>A0A975GEB7_9BACT</name>
<comment type="similarity">
    <text evidence="5">Belongs to the CheB family.</text>
</comment>
<dbReference type="PROSITE" id="PS50110">
    <property type="entry name" value="RESPONSE_REGULATORY"/>
    <property type="match status" value="1"/>
</dbReference>
<dbReference type="EC" id="3.5.1.44" evidence="5"/>
<dbReference type="GO" id="GO:0050568">
    <property type="term" value="F:protein-glutamine glutaminase activity"/>
    <property type="evidence" value="ECO:0007669"/>
    <property type="project" value="UniProtKB-UniRule"/>
</dbReference>
<evidence type="ECO:0000256" key="1">
    <source>
        <dbReference type="ARBA" id="ARBA00022490"/>
    </source>
</evidence>
<comment type="function">
    <text evidence="5">Involved in chemotaxis. Part of a chemotaxis signal transduction system that modulates chemotaxis in response to various stimuli. Catalyzes the demethylation of specific methylglutamate residues introduced into the chemoreceptors (methyl-accepting chemotaxis proteins or MCP) by CheR. Also mediates the irreversible deamidation of specific glutamine residues to glutamic acid.</text>
</comment>
<evidence type="ECO:0000256" key="4">
    <source>
        <dbReference type="ARBA" id="ARBA00048267"/>
    </source>
</evidence>
<evidence type="ECO:0000313" key="11">
    <source>
        <dbReference type="EMBL" id="QTA77940.1"/>
    </source>
</evidence>
<dbReference type="SUPFAM" id="SSF52738">
    <property type="entry name" value="Methylesterase CheB, C-terminal domain"/>
    <property type="match status" value="1"/>
</dbReference>
<keyword evidence="5 7" id="KW-0597">Phosphoprotein</keyword>
<dbReference type="CDD" id="cd17541">
    <property type="entry name" value="REC_CheB-like"/>
    <property type="match status" value="1"/>
</dbReference>
<dbReference type="HAMAP" id="MF_00099">
    <property type="entry name" value="CheB_chemtxs"/>
    <property type="match status" value="1"/>
</dbReference>
<dbReference type="Gene3D" id="3.40.50.2300">
    <property type="match status" value="1"/>
</dbReference>
<feature type="active site" evidence="5 6">
    <location>
        <position position="297"/>
    </location>
</feature>
<keyword evidence="12" id="KW-1185">Reference proteome</keyword>
<feature type="region of interest" description="Disordered" evidence="8">
    <location>
        <begin position="141"/>
        <end position="163"/>
    </location>
</feature>
<dbReference type="CDD" id="cd16432">
    <property type="entry name" value="CheB_Rec"/>
    <property type="match status" value="1"/>
</dbReference>
<dbReference type="PANTHER" id="PTHR42872">
    <property type="entry name" value="PROTEIN-GLUTAMATE METHYLESTERASE/PROTEIN-GLUTAMINE GLUTAMINASE"/>
    <property type="match status" value="1"/>
</dbReference>
<dbReference type="GO" id="GO:0006935">
    <property type="term" value="P:chemotaxis"/>
    <property type="evidence" value="ECO:0007669"/>
    <property type="project" value="UniProtKB-UniRule"/>
</dbReference>
<sequence length="354" mass="38579">MTQIKVLVCDDSALMRRSLKKIIESDPRLIVAGTARDGQDSVNKARELQPDVITMDVHMPGMDGITALQIIQNEQIAPVIMISYYTQEGAEVTFEAMALGAFDYVPKFDGTISDLGPVKLEIIEKIKAAAKPGMLQKLSRNRLARNQESREQQSTLTKKRPGSTGYKAVVMGISTGGPKTLFDVLPYLPGSLPVPVFLVQHMPAQFITTFARRINDNCHMRCVEAEAGTAVEPGTIYLAKGDHHMVLYQRSTNKIMIRTPVKPEHTFMPSIDITMQSVLQVFGRHTIGVLMTGMGSDGARAMVSIRKAGGLTIAESEESAIVFGMPAEAIQRGGAEIIVPSWEIADQIIKAAGV</sequence>
<accession>A0A975GEB7</accession>
<comment type="catalytic activity">
    <reaction evidence="5">
        <text>L-glutaminyl-[protein] + H2O = L-glutamyl-[protein] + NH4(+)</text>
        <dbReference type="Rhea" id="RHEA:16441"/>
        <dbReference type="Rhea" id="RHEA-COMP:10207"/>
        <dbReference type="Rhea" id="RHEA-COMP:10208"/>
        <dbReference type="ChEBI" id="CHEBI:15377"/>
        <dbReference type="ChEBI" id="CHEBI:28938"/>
        <dbReference type="ChEBI" id="CHEBI:29973"/>
        <dbReference type="ChEBI" id="CHEBI:30011"/>
        <dbReference type="EC" id="3.5.1.44"/>
    </reaction>
</comment>
<evidence type="ECO:0000259" key="9">
    <source>
        <dbReference type="PROSITE" id="PS50110"/>
    </source>
</evidence>
<feature type="domain" description="CheB-type methylesterase" evidence="10">
    <location>
        <begin position="161"/>
        <end position="354"/>
    </location>
</feature>
<dbReference type="NCBIfam" id="NF001965">
    <property type="entry name" value="PRK00742.1"/>
    <property type="match status" value="1"/>
</dbReference>
<dbReference type="InterPro" id="IPR000673">
    <property type="entry name" value="Sig_transdc_resp-reg_Me-estase"/>
</dbReference>